<dbReference type="PANTHER" id="PTHR45947">
    <property type="entry name" value="SULFOQUINOVOSYL TRANSFERASE SQD2"/>
    <property type="match status" value="1"/>
</dbReference>
<protein>
    <submittedName>
        <fullName evidence="2">N, N'-diacetylbacillosaminyl-diphospho-undecaprenol alpha-1,3-N-acetylgalactosaminyltransferase</fullName>
        <ecNumber evidence="2">2.4.1.290</ecNumber>
    </submittedName>
</protein>
<dbReference type="SUPFAM" id="SSF53756">
    <property type="entry name" value="UDP-Glycosyltransferase/glycogen phosphorylase"/>
    <property type="match status" value="1"/>
</dbReference>
<gene>
    <name evidence="2" type="primary">pglA</name>
    <name evidence="2" type="ORF">WG78_21455</name>
</gene>
<reference evidence="2 3" key="1">
    <citation type="submission" date="2015-07" db="EMBL/GenBank/DDBJ databases">
        <title>Draft genome sequence of the Amantichitinum ursilacus IGB-41, a new chitin-degrading bacterium.</title>
        <authorList>
            <person name="Kirstahler P."/>
            <person name="Guenther M."/>
            <person name="Grumaz C."/>
            <person name="Rupp S."/>
            <person name="Zibek S."/>
            <person name="Sohn K."/>
        </authorList>
    </citation>
    <scope>NUCLEOTIDE SEQUENCE [LARGE SCALE GENOMIC DNA]</scope>
    <source>
        <strain evidence="2 3">IGB-41</strain>
    </source>
</reference>
<evidence type="ECO:0000313" key="3">
    <source>
        <dbReference type="Proteomes" id="UP000037939"/>
    </source>
</evidence>
<sequence>MTRIVHVVESFGAGTLSMVLAVANRQVADGFAVHVIHSVREETPANWRELFDARVQMTQLPMTRAISPLGDFKAGRLLVNTLKQLQPDVVHLHSSKAGALGRIASLVYRGPRWFFSPHGLSFLQRAEGRWKNNVFLLIEKLLARAPVTFVACSPGEAEQIRANLGPHVVEVHNAVDFNAIPVATGSSDGVVRIGTVGRVTLARNPELFAQIAAALGKPGQVEFVWIGGGDAEGEVALRAAGVNVCGWVPRDDALARMARLDIYIQTSRWEGMPVAVLEAMAAGLPVVATDVIGNRDLVRDGLNGYLAQTAADFTARLALLAADVHARKALGEHARQFVATHYSLDVMMASLYGAYGVVVEPKVHDPKVIPHAGAQ</sequence>
<dbReference type="EC" id="2.4.1.290" evidence="2"/>
<dbReference type="PANTHER" id="PTHR45947:SF3">
    <property type="entry name" value="SULFOQUINOVOSYL TRANSFERASE SQD2"/>
    <property type="match status" value="1"/>
</dbReference>
<dbReference type="RefSeq" id="WP_053939860.1">
    <property type="nucleotide sequence ID" value="NZ_LAQT01000038.1"/>
</dbReference>
<dbReference type="Proteomes" id="UP000037939">
    <property type="component" value="Unassembled WGS sequence"/>
</dbReference>
<proteinExistence type="predicted"/>
<accession>A0A0N0XFI9</accession>
<dbReference type="EMBL" id="LAQT01000038">
    <property type="protein sequence ID" value="KPC49129.1"/>
    <property type="molecule type" value="Genomic_DNA"/>
</dbReference>
<dbReference type="GO" id="GO:0102335">
    <property type="term" value="F:N,N'-diacetylbacillosaminyl-diphospho-undecaprenol alpha-1,3-N-acetylgalactosaminyltransferase activity"/>
    <property type="evidence" value="ECO:0007669"/>
    <property type="project" value="UniProtKB-EC"/>
</dbReference>
<keyword evidence="2" id="KW-0328">Glycosyltransferase</keyword>
<dbReference type="InterPro" id="IPR028098">
    <property type="entry name" value="Glyco_trans_4-like_N"/>
</dbReference>
<dbReference type="OrthoDB" id="9775208at2"/>
<evidence type="ECO:0000259" key="1">
    <source>
        <dbReference type="Pfam" id="PF13579"/>
    </source>
</evidence>
<comment type="caution">
    <text evidence="2">The sequence shown here is derived from an EMBL/GenBank/DDBJ whole genome shotgun (WGS) entry which is preliminary data.</text>
</comment>
<dbReference type="Gene3D" id="3.40.50.2000">
    <property type="entry name" value="Glycogen Phosphorylase B"/>
    <property type="match status" value="2"/>
</dbReference>
<name>A0A0N0XFI9_9NEIS</name>
<keyword evidence="2" id="KW-0808">Transferase</keyword>
<dbReference type="InterPro" id="IPR050194">
    <property type="entry name" value="Glycosyltransferase_grp1"/>
</dbReference>
<dbReference type="STRING" id="857265.WG78_21455"/>
<keyword evidence="3" id="KW-1185">Reference proteome</keyword>
<organism evidence="2 3">
    <name type="scientific">Amantichitinum ursilacus</name>
    <dbReference type="NCBI Taxonomy" id="857265"/>
    <lineage>
        <taxon>Bacteria</taxon>
        <taxon>Pseudomonadati</taxon>
        <taxon>Pseudomonadota</taxon>
        <taxon>Betaproteobacteria</taxon>
        <taxon>Neisseriales</taxon>
        <taxon>Chitinibacteraceae</taxon>
        <taxon>Amantichitinum</taxon>
    </lineage>
</organism>
<dbReference type="AlphaFoldDB" id="A0A0N0XFI9"/>
<feature type="domain" description="Glycosyltransferase subfamily 4-like N-terminal" evidence="1">
    <location>
        <begin position="18"/>
        <end position="167"/>
    </location>
</feature>
<dbReference type="Pfam" id="PF13692">
    <property type="entry name" value="Glyco_trans_1_4"/>
    <property type="match status" value="1"/>
</dbReference>
<evidence type="ECO:0000313" key="2">
    <source>
        <dbReference type="EMBL" id="KPC49129.1"/>
    </source>
</evidence>
<dbReference type="Pfam" id="PF13579">
    <property type="entry name" value="Glyco_trans_4_4"/>
    <property type="match status" value="1"/>
</dbReference>